<name>A0A644V2T2_9ZZZZ</name>
<dbReference type="SUPFAM" id="SSF53822">
    <property type="entry name" value="Periplasmic binding protein-like I"/>
    <property type="match status" value="1"/>
</dbReference>
<keyword evidence="3" id="KW-0804">Transcription</keyword>
<dbReference type="PANTHER" id="PTHR30146:SF154">
    <property type="entry name" value="TRANSCRIPTION REGULATOR, MEMBER OF GALR FAMILY"/>
    <property type="match status" value="1"/>
</dbReference>
<keyword evidence="1" id="KW-0805">Transcription regulation</keyword>
<dbReference type="InterPro" id="IPR000843">
    <property type="entry name" value="HTH_LacI"/>
</dbReference>
<dbReference type="PROSITE" id="PS50932">
    <property type="entry name" value="HTH_LACI_2"/>
    <property type="match status" value="1"/>
</dbReference>
<protein>
    <submittedName>
        <fullName evidence="5">HTH-type transcriptional regulator DegA</fullName>
    </submittedName>
</protein>
<dbReference type="GO" id="GO:0003700">
    <property type="term" value="F:DNA-binding transcription factor activity"/>
    <property type="evidence" value="ECO:0007669"/>
    <property type="project" value="TreeGrafter"/>
</dbReference>
<sequence>MAKEKRVLLKDVADSVGVSTTLVSIVLNGKAKQYRIADEMVEKVIKTAMEMNYSPNLIARNLRGGKTQLIGLIVTDISNPFYSAIARIVENRANELGYTVVFSSSDEDLDNTKRLIDVLLSKGVDGLIVVPCDGSENLIKSIHDNNTPLVLIDRNFPGTDISFSCLNNYRATELTTRHLIEQGYENIALVGYKTGMNHILDRIRGYEETMQAAGLSKYIQVKKVNLLNTKVEMSNVLDVLVNKKKVEAVVFLTNMLAVTGLYCLKDMQVRIPEDIAFVGFNRNDVFNLSPSTITHIRQPLELIATQAVNILVDKINHGELEIKSMSFSEPQLIFGASTPKKKDI</sequence>
<reference evidence="5" key="1">
    <citation type="submission" date="2019-08" db="EMBL/GenBank/DDBJ databases">
        <authorList>
            <person name="Kucharzyk K."/>
            <person name="Murdoch R.W."/>
            <person name="Higgins S."/>
            <person name="Loffler F."/>
        </authorList>
    </citation>
    <scope>NUCLEOTIDE SEQUENCE</scope>
</reference>
<evidence type="ECO:0000256" key="2">
    <source>
        <dbReference type="ARBA" id="ARBA00023125"/>
    </source>
</evidence>
<comment type="caution">
    <text evidence="5">The sequence shown here is derived from an EMBL/GenBank/DDBJ whole genome shotgun (WGS) entry which is preliminary data.</text>
</comment>
<organism evidence="5">
    <name type="scientific">bioreactor metagenome</name>
    <dbReference type="NCBI Taxonomy" id="1076179"/>
    <lineage>
        <taxon>unclassified sequences</taxon>
        <taxon>metagenomes</taxon>
        <taxon>ecological metagenomes</taxon>
    </lineage>
</organism>
<feature type="domain" description="HTH lacI-type" evidence="4">
    <location>
        <begin position="7"/>
        <end position="64"/>
    </location>
</feature>
<dbReference type="SUPFAM" id="SSF47413">
    <property type="entry name" value="lambda repressor-like DNA-binding domains"/>
    <property type="match status" value="1"/>
</dbReference>
<dbReference type="SMART" id="SM00354">
    <property type="entry name" value="HTH_LACI"/>
    <property type="match status" value="1"/>
</dbReference>
<evidence type="ECO:0000256" key="3">
    <source>
        <dbReference type="ARBA" id="ARBA00023163"/>
    </source>
</evidence>
<dbReference type="AlphaFoldDB" id="A0A644V2T2"/>
<dbReference type="EMBL" id="VSSQ01000204">
    <property type="protein sequence ID" value="MPL85345.1"/>
    <property type="molecule type" value="Genomic_DNA"/>
</dbReference>
<evidence type="ECO:0000259" key="4">
    <source>
        <dbReference type="PROSITE" id="PS50932"/>
    </source>
</evidence>
<keyword evidence="2" id="KW-0238">DNA-binding</keyword>
<dbReference type="Gene3D" id="1.10.260.40">
    <property type="entry name" value="lambda repressor-like DNA-binding domains"/>
    <property type="match status" value="1"/>
</dbReference>
<dbReference type="InterPro" id="IPR010982">
    <property type="entry name" value="Lambda_DNA-bd_dom_sf"/>
</dbReference>
<evidence type="ECO:0000256" key="1">
    <source>
        <dbReference type="ARBA" id="ARBA00023015"/>
    </source>
</evidence>
<evidence type="ECO:0000313" key="5">
    <source>
        <dbReference type="EMBL" id="MPL85345.1"/>
    </source>
</evidence>
<dbReference type="GO" id="GO:0000976">
    <property type="term" value="F:transcription cis-regulatory region binding"/>
    <property type="evidence" value="ECO:0007669"/>
    <property type="project" value="TreeGrafter"/>
</dbReference>
<dbReference type="Pfam" id="PF13377">
    <property type="entry name" value="Peripla_BP_3"/>
    <property type="match status" value="1"/>
</dbReference>
<dbReference type="PANTHER" id="PTHR30146">
    <property type="entry name" value="LACI-RELATED TRANSCRIPTIONAL REPRESSOR"/>
    <property type="match status" value="1"/>
</dbReference>
<dbReference type="Gene3D" id="3.40.50.2300">
    <property type="match status" value="2"/>
</dbReference>
<dbReference type="InterPro" id="IPR046335">
    <property type="entry name" value="LacI/GalR-like_sensor"/>
</dbReference>
<dbReference type="Pfam" id="PF00356">
    <property type="entry name" value="LacI"/>
    <property type="match status" value="1"/>
</dbReference>
<gene>
    <name evidence="5" type="primary">degA_4</name>
    <name evidence="5" type="ORF">SDC9_31313</name>
</gene>
<accession>A0A644V2T2</accession>
<proteinExistence type="predicted"/>
<dbReference type="CDD" id="cd01392">
    <property type="entry name" value="HTH_LacI"/>
    <property type="match status" value="1"/>
</dbReference>
<dbReference type="InterPro" id="IPR028082">
    <property type="entry name" value="Peripla_BP_I"/>
</dbReference>